<reference evidence="2 3" key="1">
    <citation type="journal article" date="2019" name="Sci. Rep.">
        <title>Orb-weaving spider Araneus ventricosus genome elucidates the spidroin gene catalogue.</title>
        <authorList>
            <person name="Kono N."/>
            <person name="Nakamura H."/>
            <person name="Ohtoshi R."/>
            <person name="Moran D.A.P."/>
            <person name="Shinohara A."/>
            <person name="Yoshida Y."/>
            <person name="Fujiwara M."/>
            <person name="Mori M."/>
            <person name="Tomita M."/>
            <person name="Arakawa K."/>
        </authorList>
    </citation>
    <scope>NUCLEOTIDE SEQUENCE [LARGE SCALE GENOMIC DNA]</scope>
</reference>
<comment type="caution">
    <text evidence="2">The sequence shown here is derived from an EMBL/GenBank/DDBJ whole genome shotgun (WGS) entry which is preliminary data.</text>
</comment>
<protein>
    <submittedName>
        <fullName evidence="2">Uncharacterized protein</fullName>
    </submittedName>
</protein>
<dbReference type="EMBL" id="BGPR01007156">
    <property type="protein sequence ID" value="GBN24705.1"/>
    <property type="molecule type" value="Genomic_DNA"/>
</dbReference>
<dbReference type="OrthoDB" id="6436898at2759"/>
<feature type="compositionally biased region" description="Basic residues" evidence="1">
    <location>
        <begin position="1"/>
        <end position="19"/>
    </location>
</feature>
<name>A0A4Y2MC68_ARAVE</name>
<feature type="region of interest" description="Disordered" evidence="1">
    <location>
        <begin position="1"/>
        <end position="24"/>
    </location>
</feature>
<evidence type="ECO:0000313" key="2">
    <source>
        <dbReference type="EMBL" id="GBN24705.1"/>
    </source>
</evidence>
<organism evidence="2 3">
    <name type="scientific">Araneus ventricosus</name>
    <name type="common">Orbweaver spider</name>
    <name type="synonym">Epeira ventricosa</name>
    <dbReference type="NCBI Taxonomy" id="182803"/>
    <lineage>
        <taxon>Eukaryota</taxon>
        <taxon>Metazoa</taxon>
        <taxon>Ecdysozoa</taxon>
        <taxon>Arthropoda</taxon>
        <taxon>Chelicerata</taxon>
        <taxon>Arachnida</taxon>
        <taxon>Araneae</taxon>
        <taxon>Araneomorphae</taxon>
        <taxon>Entelegynae</taxon>
        <taxon>Araneoidea</taxon>
        <taxon>Araneidae</taxon>
        <taxon>Araneus</taxon>
    </lineage>
</organism>
<accession>A0A4Y2MC68</accession>
<keyword evidence="3" id="KW-1185">Reference proteome</keyword>
<dbReference type="Proteomes" id="UP000499080">
    <property type="component" value="Unassembled WGS sequence"/>
</dbReference>
<proteinExistence type="predicted"/>
<dbReference type="AlphaFoldDB" id="A0A4Y2MC68"/>
<evidence type="ECO:0000256" key="1">
    <source>
        <dbReference type="SAM" id="MobiDB-lite"/>
    </source>
</evidence>
<evidence type="ECO:0000313" key="3">
    <source>
        <dbReference type="Proteomes" id="UP000499080"/>
    </source>
</evidence>
<gene>
    <name evidence="2" type="ORF">AVEN_248703_1</name>
</gene>
<sequence>MARTRKLTKRSSPVKRKSALKQPKGDISKLLCTEKKHVRFPTPAHTNSQKSLSHYTLSELFDVYQRFVHLEMMDNKTVGKKISLNKAFNLLFGCYDEWFQNFLFVSDKRRRKKICCYYET</sequence>